<evidence type="ECO:0000256" key="7">
    <source>
        <dbReference type="ARBA" id="ARBA00022593"/>
    </source>
</evidence>
<feature type="compositionally biased region" description="Basic residues" evidence="21">
    <location>
        <begin position="157"/>
        <end position="171"/>
    </location>
</feature>
<feature type="region of interest" description="Disordered" evidence="21">
    <location>
        <begin position="154"/>
        <end position="183"/>
    </location>
</feature>
<evidence type="ECO:0000313" key="24">
    <source>
        <dbReference type="Proteomes" id="UP001194580"/>
    </source>
</evidence>
<keyword evidence="10" id="KW-0479">Metal-binding</keyword>
<dbReference type="EC" id="2.3.2.27" evidence="5"/>
<feature type="compositionally biased region" description="Polar residues" evidence="21">
    <location>
        <begin position="1"/>
        <end position="12"/>
    </location>
</feature>
<evidence type="ECO:0000256" key="21">
    <source>
        <dbReference type="SAM" id="MobiDB-lite"/>
    </source>
</evidence>
<keyword evidence="11 19" id="KW-0863">Zinc-finger</keyword>
<evidence type="ECO:0000256" key="4">
    <source>
        <dbReference type="ARBA" id="ARBA00008704"/>
    </source>
</evidence>
<dbReference type="SUPFAM" id="SSF57850">
    <property type="entry name" value="RING/U-box"/>
    <property type="match status" value="1"/>
</dbReference>
<keyword evidence="12" id="KW-0833">Ubl conjugation pathway</keyword>
<evidence type="ECO:0000256" key="14">
    <source>
        <dbReference type="ARBA" id="ARBA00022927"/>
    </source>
</evidence>
<dbReference type="InterPro" id="IPR017907">
    <property type="entry name" value="Znf_RING_CS"/>
</dbReference>
<keyword evidence="8" id="KW-0808">Transferase</keyword>
<dbReference type="GO" id="GO:0016562">
    <property type="term" value="P:protein import into peroxisome matrix, receptor recycling"/>
    <property type="evidence" value="ECO:0007669"/>
    <property type="project" value="UniProtKB-ARBA"/>
</dbReference>
<evidence type="ECO:0000256" key="15">
    <source>
        <dbReference type="ARBA" id="ARBA00022989"/>
    </source>
</evidence>
<reference evidence="23" key="1">
    <citation type="journal article" date="2020" name="Fungal Divers.">
        <title>Resolving the Mortierellaceae phylogeny through synthesis of multi-gene phylogenetics and phylogenomics.</title>
        <authorList>
            <person name="Vandepol N."/>
            <person name="Liber J."/>
            <person name="Desiro A."/>
            <person name="Na H."/>
            <person name="Kennedy M."/>
            <person name="Barry K."/>
            <person name="Grigoriev I.V."/>
            <person name="Miller A.N."/>
            <person name="O'Donnell K."/>
            <person name="Stajich J.E."/>
            <person name="Bonito G."/>
        </authorList>
    </citation>
    <scope>NUCLEOTIDE SEQUENCE</scope>
    <source>
        <strain evidence="23">NRRL 28262</strain>
    </source>
</reference>
<dbReference type="PANTHER" id="PTHR23350">
    <property type="entry name" value="PEROXISOME ASSEMBLY PROTEIN 10"/>
    <property type="match status" value="1"/>
</dbReference>
<evidence type="ECO:0000256" key="2">
    <source>
        <dbReference type="ARBA" id="ARBA00004585"/>
    </source>
</evidence>
<dbReference type="GO" id="GO:0008270">
    <property type="term" value="F:zinc ion binding"/>
    <property type="evidence" value="ECO:0007669"/>
    <property type="project" value="UniProtKB-KW"/>
</dbReference>
<keyword evidence="13" id="KW-0862">Zinc</keyword>
<dbReference type="PROSITE" id="PS50089">
    <property type="entry name" value="ZF_RING_2"/>
    <property type="match status" value="1"/>
</dbReference>
<dbReference type="PROSITE" id="PS00518">
    <property type="entry name" value="ZF_RING_1"/>
    <property type="match status" value="1"/>
</dbReference>
<dbReference type="Pfam" id="PF04757">
    <property type="entry name" value="Pex2_Pex12"/>
    <property type="match status" value="1"/>
</dbReference>
<comment type="similarity">
    <text evidence="4">Belongs to the pex2/pex10/pex12 family.</text>
</comment>
<evidence type="ECO:0000256" key="20">
    <source>
        <dbReference type="SAM" id="Coils"/>
    </source>
</evidence>
<evidence type="ECO:0000256" key="19">
    <source>
        <dbReference type="PROSITE-ProRule" id="PRU00175"/>
    </source>
</evidence>
<keyword evidence="24" id="KW-1185">Reference proteome</keyword>
<evidence type="ECO:0000256" key="6">
    <source>
        <dbReference type="ARBA" id="ARBA00022448"/>
    </source>
</evidence>
<dbReference type="CDD" id="cd16527">
    <property type="entry name" value="RING-HC_PEX10"/>
    <property type="match status" value="1"/>
</dbReference>
<evidence type="ECO:0000256" key="13">
    <source>
        <dbReference type="ARBA" id="ARBA00022833"/>
    </source>
</evidence>
<dbReference type="SMART" id="SM00184">
    <property type="entry name" value="RING"/>
    <property type="match status" value="1"/>
</dbReference>
<evidence type="ECO:0000256" key="16">
    <source>
        <dbReference type="ARBA" id="ARBA00023136"/>
    </source>
</evidence>
<proteinExistence type="inferred from homology"/>
<evidence type="ECO:0000256" key="18">
    <source>
        <dbReference type="ARBA" id="ARBA00041230"/>
    </source>
</evidence>
<dbReference type="PANTHER" id="PTHR23350:SF0">
    <property type="entry name" value="PEROXISOME BIOGENESIS FACTOR 10"/>
    <property type="match status" value="1"/>
</dbReference>
<gene>
    <name evidence="23" type="primary">PEX10</name>
    <name evidence="23" type="ORF">BGZ95_010220</name>
</gene>
<evidence type="ECO:0000313" key="23">
    <source>
        <dbReference type="EMBL" id="KAG0280405.1"/>
    </source>
</evidence>
<feature type="domain" description="RING-type" evidence="22">
    <location>
        <begin position="330"/>
        <end position="368"/>
    </location>
</feature>
<feature type="compositionally biased region" description="Low complexity" evidence="21">
    <location>
        <begin position="17"/>
        <end position="31"/>
    </location>
</feature>
<protein>
    <recommendedName>
        <fullName evidence="5">RING-type E3 ubiquitin transferase</fullName>
        <ecNumber evidence="5">2.3.2.27</ecNumber>
    </recommendedName>
    <alternativeName>
        <fullName evidence="18">Peroxin-10</fullName>
    </alternativeName>
</protein>
<keyword evidence="6" id="KW-0813">Transport</keyword>
<dbReference type="InterPro" id="IPR025654">
    <property type="entry name" value="PEX2/10"/>
</dbReference>
<evidence type="ECO:0000259" key="22">
    <source>
        <dbReference type="PROSITE" id="PS50089"/>
    </source>
</evidence>
<keyword evidence="17" id="KW-0576">Peroxisome</keyword>
<dbReference type="Gene3D" id="3.30.40.10">
    <property type="entry name" value="Zinc/RING finger domain, C3HC4 (zinc finger)"/>
    <property type="match status" value="1"/>
</dbReference>
<keyword evidence="15" id="KW-1133">Transmembrane helix</keyword>
<evidence type="ECO:0000256" key="12">
    <source>
        <dbReference type="ARBA" id="ARBA00022786"/>
    </source>
</evidence>
<dbReference type="AlphaFoldDB" id="A0AAD4DLT6"/>
<keyword evidence="20" id="KW-0175">Coiled coil</keyword>
<evidence type="ECO:0000256" key="10">
    <source>
        <dbReference type="ARBA" id="ARBA00022723"/>
    </source>
</evidence>
<organism evidence="23 24">
    <name type="scientific">Linnemannia exigua</name>
    <dbReference type="NCBI Taxonomy" id="604196"/>
    <lineage>
        <taxon>Eukaryota</taxon>
        <taxon>Fungi</taxon>
        <taxon>Fungi incertae sedis</taxon>
        <taxon>Mucoromycota</taxon>
        <taxon>Mortierellomycotina</taxon>
        <taxon>Mortierellomycetes</taxon>
        <taxon>Mortierellales</taxon>
        <taxon>Mortierellaceae</taxon>
        <taxon>Linnemannia</taxon>
    </lineage>
</organism>
<accession>A0AAD4DLT6</accession>
<comment type="catalytic activity">
    <reaction evidence="1">
        <text>S-ubiquitinyl-[E2 ubiquitin-conjugating enzyme]-L-cysteine + [acceptor protein]-L-lysine = [E2 ubiquitin-conjugating enzyme]-L-cysteine + N(6)-ubiquitinyl-[acceptor protein]-L-lysine.</text>
        <dbReference type="EC" id="2.3.2.27"/>
    </reaction>
</comment>
<dbReference type="InterPro" id="IPR013083">
    <property type="entry name" value="Znf_RING/FYVE/PHD"/>
</dbReference>
<evidence type="ECO:0000256" key="5">
    <source>
        <dbReference type="ARBA" id="ARBA00012483"/>
    </source>
</evidence>
<feature type="region of interest" description="Disordered" evidence="21">
    <location>
        <begin position="1"/>
        <end position="49"/>
    </location>
</feature>
<dbReference type="EMBL" id="JAAAIL010000067">
    <property type="protein sequence ID" value="KAG0280405.1"/>
    <property type="molecule type" value="Genomic_DNA"/>
</dbReference>
<dbReference type="Pfam" id="PF13920">
    <property type="entry name" value="zf-C3HC4_3"/>
    <property type="match status" value="1"/>
</dbReference>
<dbReference type="Proteomes" id="UP001194580">
    <property type="component" value="Unassembled WGS sequence"/>
</dbReference>
<evidence type="ECO:0000256" key="17">
    <source>
        <dbReference type="ARBA" id="ARBA00023140"/>
    </source>
</evidence>
<dbReference type="GO" id="GO:0061630">
    <property type="term" value="F:ubiquitin protein ligase activity"/>
    <property type="evidence" value="ECO:0007669"/>
    <property type="project" value="UniProtKB-EC"/>
</dbReference>
<comment type="caution">
    <text evidence="23">The sequence shown here is derived from an EMBL/GenBank/DDBJ whole genome shotgun (WGS) entry which is preliminary data.</text>
</comment>
<comment type="subcellular location">
    <subcellularLocation>
        <location evidence="2">Peroxisome membrane</location>
        <topology evidence="2">Multi-pass membrane protein</topology>
    </subcellularLocation>
</comment>
<dbReference type="InterPro" id="IPR001841">
    <property type="entry name" value="Znf_RING"/>
</dbReference>
<evidence type="ECO:0000256" key="8">
    <source>
        <dbReference type="ARBA" id="ARBA00022679"/>
    </source>
</evidence>
<dbReference type="GO" id="GO:0016567">
    <property type="term" value="P:protein ubiquitination"/>
    <property type="evidence" value="ECO:0007669"/>
    <property type="project" value="UniProtKB-ARBA"/>
</dbReference>
<comment type="pathway">
    <text evidence="3">Protein modification; protein ubiquitination.</text>
</comment>
<keyword evidence="16" id="KW-0472">Membrane</keyword>
<keyword evidence="14" id="KW-0653">Protein transport</keyword>
<feature type="coiled-coil region" evidence="20">
    <location>
        <begin position="297"/>
        <end position="324"/>
    </location>
</feature>
<evidence type="ECO:0000256" key="9">
    <source>
        <dbReference type="ARBA" id="ARBA00022692"/>
    </source>
</evidence>
<sequence>MSTPSQPSSNSADRSHTAVVSTAPATTAGPGLQVNTPPPPPFSLSLPSASQPDIIRANQKDSYYQQILKDQVKDAVREIFGSRTQHMYQTEVEVFSDLCYYTLTTLLGTQTLGEEYCDIMQINSSGTFPSLPRRSALVFWHVLIPYIYSKGTQELRRRARPQPPQRHHHPGHRLDAVLSDTEPKKEPSAAMIKLKTFVHNWLPTFQTFFKTHGHSAHLAVFYFFGAYYSFSKRVTGIRYIFNRKLSPGEERSGYEVLGVLIVIQLAIQLFQWRRQLATEAKEKASAAALAVGNTLGEKGAALQLEQEEEEEEEEEEDFQQTTAQANVRKCTLCLDPRTNTTATPCGHLFCWDCIREWCQNKPECPLCRQHVQLSALLPIYTKLY</sequence>
<keyword evidence="7" id="KW-0962">Peroxisome biogenesis</keyword>
<evidence type="ECO:0000256" key="11">
    <source>
        <dbReference type="ARBA" id="ARBA00022771"/>
    </source>
</evidence>
<evidence type="ECO:0000256" key="3">
    <source>
        <dbReference type="ARBA" id="ARBA00004906"/>
    </source>
</evidence>
<dbReference type="InterPro" id="IPR006845">
    <property type="entry name" value="Pex_N"/>
</dbReference>
<dbReference type="GO" id="GO:0005778">
    <property type="term" value="C:peroxisomal membrane"/>
    <property type="evidence" value="ECO:0007669"/>
    <property type="project" value="UniProtKB-SubCell"/>
</dbReference>
<evidence type="ECO:0000256" key="1">
    <source>
        <dbReference type="ARBA" id="ARBA00000900"/>
    </source>
</evidence>
<name>A0AAD4DLT6_9FUNG</name>
<keyword evidence="9" id="KW-0812">Transmembrane</keyword>